<sequence length="1199" mass="131875">MSTYHTIPPLSLSPEPVSALAFDSFSDTLWSGSASGIVSCYNGLEPSSVRYSFTGNPTPPPGIQRILVTDREIRSLCSAGVGGRTRGGVSRWYYRSMLPLSTFTSHPTASTGLLLATASAIQELSLPVETISRQIPTTAPITQMRTSSGGILITGAMDGFLRTYDLRQARGIVHSTAEVKAHNGAVQCLETSGNFTFSVGLNMRQGRPFPEPMVKLYDLRNLRPLSPVPFTSPAFINVHPNRSTMIFMASSTGLVHSVDISNQSDSGEFHQLDIASYLTTSAISSNGTYLGFGDAEGLVHLITSTAEDQRVPFNGHNGMPGEVPDIPEPLPEIQWDDSTPLNMIGMPYYSTPLLSRLTATFGPGLELLYPPAKIPAQVLSSMKVVDFVGWASLPRELKGRRNVVAKKEETKQAKFKSERAKRGAVEVSSPITDGQDDQIPKHYRKVDIEYSHFGVEDFDFERYNRTPYSGLETHILNCYTNALLQMLFFTEPIRKVAQSHIASPCPREQCLLCEVGFACKNLDDAEGVNCHSGNFCKSLSSFPQANALGLVESDYQDNTTDYGTLIQTFQRFLLDQMTTESDKKPAMNPALCHDMRGDPLTMSPVTQLTGLNTTTVVTCLQCRATSTKEGISHVVDLVYPRKGLSNEPSPANDFQSILSSSLTRNMTYKGTCPSCRNVTISGSRRVLHGRSLPPILAINAAAQSPDNASYWADGRKGERFLKSKVTAKMESVVGEGSEAVDVEVEYELRGLIVQVKTDKGTSHLVALIKVPDNQAREPTDSPWHIFNDFSVQNIPERDALSFPGTWKGPTILWFERADQASVVDLDVLPMKVDSTILTEDICLSWHRDPAKTMHDILGWNEIPTPGTLVAIDTEFVQMQKEEVEARSDQFRKVLRPNRFALARVSVVRGDGPKEGVPFIDDYVQILEPIFDYVTQFSGIEPGDLDPAVSKHTVVPLKTVYQKIRLLVDLGCIFVGHGLAQDWRIINIFVPPDQVIDTVSLYHLRNKSRKISLRFLAWFLLKGNIQTGNHDSIEDARTALMLYKAYMLLEAEGKFDELLDRLASEGRELNFKVPEEVAAPAPRSSTPAVAAASGMPEVAPATIARQSSPQIPRGQTASPNPSPSHKGGAFPTPPRFRSSTAYGTHKVLIGERDRTPPPRTPPPPPRFSSHPYGTRTILSPNNRTPRSNNQPNSSSNVQQP</sequence>
<dbReference type="InterPro" id="IPR036322">
    <property type="entry name" value="WD40_repeat_dom_sf"/>
</dbReference>
<keyword evidence="2 9" id="KW-0963">Cytoplasm</keyword>
<dbReference type="SMART" id="SM00479">
    <property type="entry name" value="EXOIII"/>
    <property type="match status" value="1"/>
</dbReference>
<evidence type="ECO:0000256" key="6">
    <source>
        <dbReference type="ARBA" id="ARBA00022723"/>
    </source>
</evidence>
<dbReference type="Gene3D" id="2.130.10.10">
    <property type="entry name" value="YVTN repeat-like/Quinoprotein amine dehydrogenase"/>
    <property type="match status" value="1"/>
</dbReference>
<keyword evidence="5 9" id="KW-0540">Nuclease</keyword>
<protein>
    <recommendedName>
        <fullName evidence="9">PAN2-PAN3 deadenylation complex catalytic subunit PAN2</fullName>
        <ecNumber evidence="9">3.1.13.4</ecNumber>
    </recommendedName>
    <alternativeName>
        <fullName evidence="9">PAB1P-dependent poly(A)-specific ribonuclease</fullName>
    </alternativeName>
    <alternativeName>
        <fullName evidence="9">Poly(A)-nuclease deadenylation complex subunit 2</fullName>
        <shortName evidence="9">PAN deadenylation complex subunit 2</shortName>
    </alternativeName>
</protein>
<reference evidence="12 13" key="1">
    <citation type="journal article" date="2016" name="Mol. Biol. Evol.">
        <title>Comparative Genomics of Early-Diverging Mushroom-Forming Fungi Provides Insights into the Origins of Lignocellulose Decay Capabilities.</title>
        <authorList>
            <person name="Nagy L.G."/>
            <person name="Riley R."/>
            <person name="Tritt A."/>
            <person name="Adam C."/>
            <person name="Daum C."/>
            <person name="Floudas D."/>
            <person name="Sun H."/>
            <person name="Yadav J.S."/>
            <person name="Pangilinan J."/>
            <person name="Larsson K.H."/>
            <person name="Matsuura K."/>
            <person name="Barry K."/>
            <person name="Labutti K."/>
            <person name="Kuo R."/>
            <person name="Ohm R.A."/>
            <person name="Bhattacharya S.S."/>
            <person name="Shirouzu T."/>
            <person name="Yoshinaga Y."/>
            <person name="Martin F.M."/>
            <person name="Grigoriev I.V."/>
            <person name="Hibbett D.S."/>
        </authorList>
    </citation>
    <scope>NUCLEOTIDE SEQUENCE [LARGE SCALE GENOMIC DNA]</scope>
    <source>
        <strain evidence="12 13">TUFC12733</strain>
    </source>
</reference>
<dbReference type="FunFam" id="3.30.420.10:FF:000028">
    <property type="entry name" value="PAN2-PAN3 deadenylation complex catalytic subunit PAN2"/>
    <property type="match status" value="1"/>
</dbReference>
<comment type="subcellular location">
    <subcellularLocation>
        <location evidence="1 9">Cytoplasm</location>
    </subcellularLocation>
</comment>
<evidence type="ECO:0000259" key="11">
    <source>
        <dbReference type="PROSITE" id="PS50235"/>
    </source>
</evidence>
<dbReference type="AlphaFoldDB" id="A0A167KZM5"/>
<dbReference type="InterPro" id="IPR050785">
    <property type="entry name" value="PAN2-PAN3_catalytic_subunit"/>
</dbReference>
<evidence type="ECO:0000256" key="3">
    <source>
        <dbReference type="ARBA" id="ARBA00022574"/>
    </source>
</evidence>
<dbReference type="PROSITE" id="PS50235">
    <property type="entry name" value="USP_3"/>
    <property type="match status" value="1"/>
</dbReference>
<comment type="catalytic activity">
    <reaction evidence="9">
        <text>Exonucleolytic cleavage of poly(A) to 5'-AMP.</text>
        <dbReference type="EC" id="3.1.13.4"/>
    </reaction>
</comment>
<dbReference type="InterPro" id="IPR013520">
    <property type="entry name" value="Ribonucl_H"/>
</dbReference>
<dbReference type="InterPro" id="IPR048841">
    <property type="entry name" value="PAN2_N"/>
</dbReference>
<gene>
    <name evidence="9" type="primary">PAN2</name>
    <name evidence="12" type="ORF">CALVIDRAFT_516415</name>
</gene>
<dbReference type="GO" id="GO:0031251">
    <property type="term" value="C:PAN complex"/>
    <property type="evidence" value="ECO:0007669"/>
    <property type="project" value="UniProtKB-UniRule"/>
</dbReference>
<feature type="domain" description="USP" evidence="11">
    <location>
        <begin position="469"/>
        <end position="817"/>
    </location>
</feature>
<evidence type="ECO:0000313" key="13">
    <source>
        <dbReference type="Proteomes" id="UP000076738"/>
    </source>
</evidence>
<dbReference type="GO" id="GO:0004535">
    <property type="term" value="F:poly(A)-specific ribonuclease activity"/>
    <property type="evidence" value="ECO:0007669"/>
    <property type="project" value="UniProtKB-UniRule"/>
</dbReference>
<dbReference type="STRING" id="1330018.A0A167KZM5"/>
<dbReference type="GO" id="GO:0046872">
    <property type="term" value="F:metal ion binding"/>
    <property type="evidence" value="ECO:0007669"/>
    <property type="project" value="UniProtKB-KW"/>
</dbReference>
<dbReference type="InterPro" id="IPR038765">
    <property type="entry name" value="Papain-like_cys_pep_sf"/>
</dbReference>
<dbReference type="InterPro" id="IPR030843">
    <property type="entry name" value="PAN2"/>
</dbReference>
<evidence type="ECO:0000256" key="7">
    <source>
        <dbReference type="ARBA" id="ARBA00022801"/>
    </source>
</evidence>
<dbReference type="Pfam" id="PF13423">
    <property type="entry name" value="UCH_1"/>
    <property type="match status" value="1"/>
</dbReference>
<comment type="subunit">
    <text evidence="9">Forms a heterotrimer with an asymmetric homodimer of the regulatory subunit PAN3 to form the poly(A)-nuclease (PAN) deadenylation complex.</text>
</comment>
<feature type="region of interest" description="Disordered" evidence="10">
    <location>
        <begin position="1103"/>
        <end position="1199"/>
    </location>
</feature>
<dbReference type="InterPro" id="IPR015943">
    <property type="entry name" value="WD40/YVTN_repeat-like_dom_sf"/>
</dbReference>
<dbReference type="Pfam" id="PF00929">
    <property type="entry name" value="RNase_T"/>
    <property type="match status" value="1"/>
</dbReference>
<organism evidence="12 13">
    <name type="scientific">Calocera viscosa (strain TUFC12733)</name>
    <dbReference type="NCBI Taxonomy" id="1330018"/>
    <lineage>
        <taxon>Eukaryota</taxon>
        <taxon>Fungi</taxon>
        <taxon>Dikarya</taxon>
        <taxon>Basidiomycota</taxon>
        <taxon>Agaricomycotina</taxon>
        <taxon>Dacrymycetes</taxon>
        <taxon>Dacrymycetales</taxon>
        <taxon>Dacrymycetaceae</taxon>
        <taxon>Calocera</taxon>
    </lineage>
</organism>
<proteinExistence type="inferred from homology"/>
<evidence type="ECO:0000313" key="12">
    <source>
        <dbReference type="EMBL" id="KZO95182.1"/>
    </source>
</evidence>
<comment type="domain">
    <text evidence="9">The linker, or PAN3 interaction domain (PID), between the WD40 repeats and the pseudo-UCH domain mediates interaction with PAN3.</text>
</comment>
<dbReference type="OrthoDB" id="16516at2759"/>
<keyword evidence="7 9" id="KW-0378">Hydrolase</keyword>
<dbReference type="Gene3D" id="3.90.70.10">
    <property type="entry name" value="Cysteine proteinases"/>
    <property type="match status" value="1"/>
</dbReference>
<dbReference type="SUPFAM" id="SSF54001">
    <property type="entry name" value="Cysteine proteinases"/>
    <property type="match status" value="1"/>
</dbReference>
<feature type="compositionally biased region" description="Low complexity" evidence="10">
    <location>
        <begin position="1178"/>
        <end position="1199"/>
    </location>
</feature>
<keyword evidence="13" id="KW-1185">Reference proteome</keyword>
<comment type="domain">
    <text evidence="9">Contains a pseudo-UCH domain. This ubiquitin C-terminal hydrolase (UCH)-like or ubiquitin specific protease (USP)-like domain is predicted to be catalytically inactive because it lacks the active site catalytic triad characteristic of thiol proteases, with residues at the equivalent structural positions that are incompatible with catalysis, and it cannot bind ubiquitin. It functions as a structural scaffold for intra- and intermolecular interactions in the complex.</text>
</comment>
<accession>A0A167KZM5</accession>
<dbReference type="SUPFAM" id="SSF53098">
    <property type="entry name" value="Ribonuclease H-like"/>
    <property type="match status" value="1"/>
</dbReference>
<evidence type="ECO:0000256" key="2">
    <source>
        <dbReference type="ARBA" id="ARBA00022490"/>
    </source>
</evidence>
<keyword evidence="4 9" id="KW-0507">mRNA processing</keyword>
<feature type="compositionally biased region" description="Pro residues" evidence="10">
    <location>
        <begin position="1156"/>
        <end position="1165"/>
    </location>
</feature>
<keyword evidence="3" id="KW-0853">WD repeat</keyword>
<dbReference type="Proteomes" id="UP000076738">
    <property type="component" value="Unassembled WGS sequence"/>
</dbReference>
<evidence type="ECO:0000256" key="4">
    <source>
        <dbReference type="ARBA" id="ARBA00022664"/>
    </source>
</evidence>
<name>A0A167KZM5_CALVF</name>
<keyword evidence="6 9" id="KW-0479">Metal-binding</keyword>
<dbReference type="GO" id="GO:0003676">
    <property type="term" value="F:nucleic acid binding"/>
    <property type="evidence" value="ECO:0007669"/>
    <property type="project" value="InterPro"/>
</dbReference>
<dbReference type="EMBL" id="KV417290">
    <property type="protein sequence ID" value="KZO95182.1"/>
    <property type="molecule type" value="Genomic_DNA"/>
</dbReference>
<comment type="caution">
    <text evidence="9">Lacks conserved residue(s) required for the propagation of feature annotation.</text>
</comment>
<dbReference type="InterPro" id="IPR028889">
    <property type="entry name" value="USP"/>
</dbReference>
<dbReference type="InterPro" id="IPR012337">
    <property type="entry name" value="RNaseH-like_sf"/>
</dbReference>
<dbReference type="CDD" id="cd06143">
    <property type="entry name" value="PAN2_exo"/>
    <property type="match status" value="1"/>
</dbReference>
<feature type="compositionally biased region" description="Polar residues" evidence="10">
    <location>
        <begin position="1103"/>
        <end position="1118"/>
    </location>
</feature>
<keyword evidence="8 9" id="KW-0269">Exonuclease</keyword>
<dbReference type="Pfam" id="PF20770">
    <property type="entry name" value="PAN2_N"/>
    <property type="match status" value="1"/>
</dbReference>
<evidence type="ECO:0000256" key="10">
    <source>
        <dbReference type="SAM" id="MobiDB-lite"/>
    </source>
</evidence>
<dbReference type="GO" id="GO:0006397">
    <property type="term" value="P:mRNA processing"/>
    <property type="evidence" value="ECO:0007669"/>
    <property type="project" value="UniProtKB-KW"/>
</dbReference>
<comment type="similarity">
    <text evidence="9">Belongs to the peptidase C19 family. PAN2 subfamily.</text>
</comment>
<dbReference type="PANTHER" id="PTHR15728:SF0">
    <property type="entry name" value="PAN2-PAN3 DEADENYLATION COMPLEX CATALYTIC SUBUNIT PAN2"/>
    <property type="match status" value="1"/>
</dbReference>
<dbReference type="InterPro" id="IPR028881">
    <property type="entry name" value="PAN2_UCH_dom"/>
</dbReference>
<feature type="binding site" evidence="9">
    <location>
        <position position="981"/>
    </location>
    <ligand>
        <name>a divalent metal cation</name>
        <dbReference type="ChEBI" id="CHEBI:60240"/>
        <note>catalytic</note>
    </ligand>
</feature>
<dbReference type="HAMAP" id="MF_03182">
    <property type="entry name" value="PAN2"/>
    <property type="match status" value="1"/>
</dbReference>
<dbReference type="InterPro" id="IPR001680">
    <property type="entry name" value="WD40_rpt"/>
</dbReference>
<dbReference type="PANTHER" id="PTHR15728">
    <property type="entry name" value="DEADENYLATION COMPLEX CATALYTIC SUBUNIT PAN2"/>
    <property type="match status" value="1"/>
</dbReference>
<dbReference type="GO" id="GO:0000932">
    <property type="term" value="C:P-body"/>
    <property type="evidence" value="ECO:0007669"/>
    <property type="project" value="TreeGrafter"/>
</dbReference>
<dbReference type="SMART" id="SM00320">
    <property type="entry name" value="WD40"/>
    <property type="match status" value="2"/>
</dbReference>
<comment type="cofactor">
    <cofactor evidence="9">
        <name>a divalent metal cation</name>
        <dbReference type="ChEBI" id="CHEBI:60240"/>
    </cofactor>
    <text evidence="9">Binds 2 metal cations per subunit in the catalytic exonuclease domain.</text>
</comment>
<feature type="binding site" evidence="9">
    <location>
        <position position="872"/>
    </location>
    <ligand>
        <name>a divalent metal cation</name>
        <dbReference type="ChEBI" id="CHEBI:60240"/>
        <note>catalytic</note>
    </ligand>
</feature>
<evidence type="ECO:0000256" key="5">
    <source>
        <dbReference type="ARBA" id="ARBA00022722"/>
    </source>
</evidence>
<comment type="activity regulation">
    <text evidence="9">Positively regulated by the regulatory subunit PAN3.</text>
</comment>
<dbReference type="Gene3D" id="3.30.420.10">
    <property type="entry name" value="Ribonuclease H-like superfamily/Ribonuclease H"/>
    <property type="match status" value="1"/>
</dbReference>
<dbReference type="EC" id="3.1.13.4" evidence="9"/>
<evidence type="ECO:0000256" key="1">
    <source>
        <dbReference type="ARBA" id="ARBA00004496"/>
    </source>
</evidence>
<comment type="function">
    <text evidence="9">Catalytic subunit of the poly(A)-nuclease (PAN) deadenylation complex, one of two cytoplasmic mRNA deadenylases involved in mRNA turnover. PAN specifically shortens poly(A) tails of RNA and the activity is stimulated by poly(A)-binding protein PAB1. PAN deadenylation is followed by rapid degradation of the shortened mRNA tails by the CCR4-NOT complex. Deadenylated mRNAs are then degraded by two alternative mechanisms, namely exosome-mediated 3'-5' exonucleolytic degradation, or deadenlyation-dependent mRNA decaping and subsequent 5'-3' exonucleolytic degradation by XRN1. May also be involved in post-transcriptional maturation of mRNA poly(A) tails.</text>
</comment>
<dbReference type="InterPro" id="IPR036397">
    <property type="entry name" value="RNaseH_sf"/>
</dbReference>
<dbReference type="SUPFAM" id="SSF50978">
    <property type="entry name" value="WD40 repeat-like"/>
    <property type="match status" value="1"/>
</dbReference>
<dbReference type="GO" id="GO:0000289">
    <property type="term" value="P:nuclear-transcribed mRNA poly(A) tail shortening"/>
    <property type="evidence" value="ECO:0007669"/>
    <property type="project" value="UniProtKB-UniRule"/>
</dbReference>
<feature type="binding site" evidence="9">
    <location>
        <position position="874"/>
    </location>
    <ligand>
        <name>a divalent metal cation</name>
        <dbReference type="ChEBI" id="CHEBI:60240"/>
        <note>catalytic</note>
    </ligand>
</feature>
<evidence type="ECO:0000256" key="8">
    <source>
        <dbReference type="ARBA" id="ARBA00022839"/>
    </source>
</evidence>
<evidence type="ECO:0000256" key="9">
    <source>
        <dbReference type="HAMAP-Rule" id="MF_03182"/>
    </source>
</evidence>
<feature type="binding site" evidence="9">
    <location>
        <position position="1034"/>
    </location>
    <ligand>
        <name>a divalent metal cation</name>
        <dbReference type="ChEBI" id="CHEBI:60240"/>
        <note>catalytic</note>
    </ligand>
</feature>